<accession>A0A1R1SIX2</accession>
<keyword evidence="3" id="KW-1185">Reference proteome</keyword>
<dbReference type="AlphaFoldDB" id="A0A1R1SIX2"/>
<dbReference type="SUPFAM" id="SSF56112">
    <property type="entry name" value="Protein kinase-like (PK-like)"/>
    <property type="match status" value="1"/>
</dbReference>
<evidence type="ECO:0000313" key="2">
    <source>
        <dbReference type="EMBL" id="OMI38235.1"/>
    </source>
</evidence>
<comment type="caution">
    <text evidence="2">The sequence shown here is derived from an EMBL/GenBank/DDBJ whole genome shotgun (WGS) entry which is preliminary data.</text>
</comment>
<dbReference type="Pfam" id="PF01636">
    <property type="entry name" value="APH"/>
    <property type="match status" value="1"/>
</dbReference>
<organism evidence="2 3">
    <name type="scientific">Streptomyces sparsogenes DSM 40356</name>
    <dbReference type="NCBI Taxonomy" id="1331668"/>
    <lineage>
        <taxon>Bacteria</taxon>
        <taxon>Bacillati</taxon>
        <taxon>Actinomycetota</taxon>
        <taxon>Actinomycetes</taxon>
        <taxon>Kitasatosporales</taxon>
        <taxon>Streptomycetaceae</taxon>
        <taxon>Streptomyces</taxon>
    </lineage>
</organism>
<evidence type="ECO:0000259" key="1">
    <source>
        <dbReference type="Pfam" id="PF01636"/>
    </source>
</evidence>
<dbReference type="InterPro" id="IPR002575">
    <property type="entry name" value="Aminoglycoside_PTrfase"/>
</dbReference>
<sequence length="258" mass="28242">MTSADTVAEGLNCTTALVLQTAHGGRLFFKGVRHTDEAGMAALHCEERINSTVGGISPAIRYRFDAAGWAALAFVYIDGRHADLGPGSTDLPAVAATMQRMHDLRIPDFPIPQFADRLMKFCSPGDAEHLAGDHLLHTDTNPHNIVIDNRGGDAYVVDWAMPAIGPSWVDPAYTAVRLMECGQSPADALAWLDGFTSWRQASECAVRVFVEATCRHWVATVGDRGAEPSNTRFRHLLDYDRTATARRSASQRRLQQPL</sequence>
<keyword evidence="2" id="KW-0808">Transferase</keyword>
<dbReference type="Gene3D" id="3.90.1200.10">
    <property type="match status" value="1"/>
</dbReference>
<evidence type="ECO:0000313" key="3">
    <source>
        <dbReference type="Proteomes" id="UP000186168"/>
    </source>
</evidence>
<name>A0A1R1SIX2_9ACTN</name>
<feature type="domain" description="Aminoglycoside phosphotransferase" evidence="1">
    <location>
        <begin position="98"/>
        <end position="199"/>
    </location>
</feature>
<dbReference type="GO" id="GO:0016740">
    <property type="term" value="F:transferase activity"/>
    <property type="evidence" value="ECO:0007669"/>
    <property type="project" value="UniProtKB-KW"/>
</dbReference>
<proteinExistence type="predicted"/>
<dbReference type="STRING" id="67365.GCA_001704635_04433"/>
<dbReference type="InterPro" id="IPR011009">
    <property type="entry name" value="Kinase-like_dom_sf"/>
</dbReference>
<gene>
    <name evidence="2" type="ORF">SPAR_17210</name>
</gene>
<dbReference type="EMBL" id="ASQP01000243">
    <property type="protein sequence ID" value="OMI38235.1"/>
    <property type="molecule type" value="Genomic_DNA"/>
</dbReference>
<reference evidence="2 3" key="1">
    <citation type="submission" date="2013-05" db="EMBL/GenBank/DDBJ databases">
        <title>Genome sequence of Streptomyces sparsogenes DSM 40356.</title>
        <authorList>
            <person name="Coyne S."/>
            <person name="Seebeck F.P."/>
        </authorList>
    </citation>
    <scope>NUCLEOTIDE SEQUENCE [LARGE SCALE GENOMIC DNA]</scope>
    <source>
        <strain evidence="2 3">DSM 40356</strain>
    </source>
</reference>
<dbReference type="Proteomes" id="UP000186168">
    <property type="component" value="Unassembled WGS sequence"/>
</dbReference>
<protein>
    <submittedName>
        <fullName evidence="2">Aminoglycoside phosphotransferase</fullName>
    </submittedName>
</protein>